<evidence type="ECO:0000313" key="1">
    <source>
        <dbReference type="EMBL" id="ODA36183.1"/>
    </source>
</evidence>
<protein>
    <submittedName>
        <fullName evidence="1">Uncharacterized protein</fullName>
    </submittedName>
</protein>
<organism evidence="1 2">
    <name type="scientific">Veronia pacifica</name>
    <dbReference type="NCBI Taxonomy" id="1080227"/>
    <lineage>
        <taxon>Bacteria</taxon>
        <taxon>Pseudomonadati</taxon>
        <taxon>Pseudomonadota</taxon>
        <taxon>Gammaproteobacteria</taxon>
        <taxon>Vibrionales</taxon>
        <taxon>Vibrionaceae</taxon>
        <taxon>Veronia</taxon>
    </lineage>
</organism>
<sequence>MPEQVNASLLQLYFRESGSAAFLDHDELPALNDSDMPDFFNWMASKRHFVESDVSGQTWIKTCSAGYITEVYFHPDGRLEELTLFSRLATSGRWLIQRGALEIFIEKDTNRYHSRVIANKTTNIHSAIEYKNDELHAYLKLAQVKPADSDN</sequence>
<accession>A0A1C3ESR5</accession>
<comment type="caution">
    <text evidence="1">The sequence shown here is derived from an EMBL/GenBank/DDBJ whole genome shotgun (WGS) entry which is preliminary data.</text>
</comment>
<dbReference type="EMBL" id="LYBM01000001">
    <property type="protein sequence ID" value="ODA36183.1"/>
    <property type="molecule type" value="Genomic_DNA"/>
</dbReference>
<proteinExistence type="predicted"/>
<name>A0A1C3ESR5_9GAMM</name>
<dbReference type="STRING" id="1080227.A8L45_00845"/>
<evidence type="ECO:0000313" key="2">
    <source>
        <dbReference type="Proteomes" id="UP000094936"/>
    </source>
</evidence>
<dbReference type="OrthoDB" id="5892215at2"/>
<gene>
    <name evidence="1" type="ORF">A8L45_00845</name>
</gene>
<dbReference type="Proteomes" id="UP000094936">
    <property type="component" value="Unassembled WGS sequence"/>
</dbReference>
<reference evidence="1 2" key="1">
    <citation type="submission" date="2016-05" db="EMBL/GenBank/DDBJ databases">
        <title>Genomic Taxonomy of the Vibrionaceae.</title>
        <authorList>
            <person name="Gomez-Gil B."/>
            <person name="Enciso-Ibarra J."/>
        </authorList>
    </citation>
    <scope>NUCLEOTIDE SEQUENCE [LARGE SCALE GENOMIC DNA]</scope>
    <source>
        <strain evidence="1 2">CAIM 1920</strain>
    </source>
</reference>
<keyword evidence="2" id="KW-1185">Reference proteome</keyword>
<dbReference type="AlphaFoldDB" id="A0A1C3ESR5"/>
<dbReference type="RefSeq" id="WP_068898229.1">
    <property type="nucleotide sequence ID" value="NZ_JBHUIF010000002.1"/>
</dbReference>